<keyword evidence="2" id="KW-0217">Developmental protein</keyword>
<dbReference type="Proteomes" id="UP000265566">
    <property type="component" value="Chromosome 4"/>
</dbReference>
<dbReference type="AlphaFoldDB" id="I3SDA3"/>
<evidence type="ECO:0000313" key="9">
    <source>
        <dbReference type="EMBL" id="RHN59948.1"/>
    </source>
</evidence>
<dbReference type="GO" id="GO:0008285">
    <property type="term" value="P:negative regulation of cell population proliferation"/>
    <property type="evidence" value="ECO:0007669"/>
    <property type="project" value="InterPro"/>
</dbReference>
<evidence type="ECO:0000256" key="4">
    <source>
        <dbReference type="ARBA" id="ARBA00022692"/>
    </source>
</evidence>
<evidence type="ECO:0000256" key="1">
    <source>
        <dbReference type="ARBA" id="ARBA00004162"/>
    </source>
</evidence>
<keyword evidence="3" id="KW-1003">Cell membrane</keyword>
<dbReference type="EMBL" id="PSQE01000004">
    <property type="protein sequence ID" value="RHN59948.1"/>
    <property type="molecule type" value="Genomic_DNA"/>
</dbReference>
<dbReference type="InterPro" id="IPR051525">
    <property type="entry name" value="DVL_RTFL_regulatory"/>
</dbReference>
<evidence type="ECO:0000313" key="8">
    <source>
        <dbReference type="EMBL" id="AFK38245.1"/>
    </source>
</evidence>
<keyword evidence="6" id="KW-0472">Membrane</keyword>
<sequence>MSLPCKKTSFTKRCFSMAKQHKARIHIFGRCLTMLLCWHNHSISD</sequence>
<proteinExistence type="evidence at transcript level"/>
<comment type="similarity">
    <text evidence="7">Belongs to the DVL/RTFL small polypeptides family.</text>
</comment>
<protein>
    <submittedName>
        <fullName evidence="8">Uncharacterized protein</fullName>
    </submittedName>
</protein>
<keyword evidence="5" id="KW-1133">Transmembrane helix</keyword>
<dbReference type="PANTHER" id="PTHR33102">
    <property type="entry name" value="DVL19-RELATED-RELATED"/>
    <property type="match status" value="1"/>
</dbReference>
<evidence type="ECO:0000256" key="2">
    <source>
        <dbReference type="ARBA" id="ARBA00022473"/>
    </source>
</evidence>
<gene>
    <name evidence="9" type="ORF">MtrunA17_Chr4g0019731</name>
</gene>
<evidence type="ECO:0000256" key="3">
    <source>
        <dbReference type="ARBA" id="ARBA00022475"/>
    </source>
</evidence>
<dbReference type="Gramene" id="rna22120">
    <property type="protein sequence ID" value="RHN59948.1"/>
    <property type="gene ID" value="gene22120"/>
</dbReference>
<evidence type="ECO:0000256" key="5">
    <source>
        <dbReference type="ARBA" id="ARBA00022989"/>
    </source>
</evidence>
<evidence type="ECO:0000256" key="6">
    <source>
        <dbReference type="ARBA" id="ARBA00023136"/>
    </source>
</evidence>
<dbReference type="EMBL" id="BT138450">
    <property type="protein sequence ID" value="AFK38245.1"/>
    <property type="molecule type" value="mRNA"/>
</dbReference>
<dbReference type="GO" id="GO:0005886">
    <property type="term" value="C:plasma membrane"/>
    <property type="evidence" value="ECO:0007669"/>
    <property type="project" value="UniProtKB-SubCell"/>
</dbReference>
<reference evidence="8" key="1">
    <citation type="submission" date="2012-05" db="EMBL/GenBank/DDBJ databases">
        <authorList>
            <person name="Krishnakumar V."/>
            <person name="Cheung F."/>
            <person name="Xiao Y."/>
            <person name="Chan A."/>
            <person name="Moskal W.A."/>
            <person name="Town C.D."/>
        </authorList>
    </citation>
    <scope>NUCLEOTIDE SEQUENCE</scope>
</reference>
<name>I3SDA3_MEDTR</name>
<evidence type="ECO:0000256" key="7">
    <source>
        <dbReference type="ARBA" id="ARBA00024340"/>
    </source>
</evidence>
<keyword evidence="4" id="KW-0812">Transmembrane</keyword>
<dbReference type="InterPro" id="IPR012552">
    <property type="entry name" value="DVL"/>
</dbReference>
<dbReference type="GO" id="GO:0048367">
    <property type="term" value="P:shoot system development"/>
    <property type="evidence" value="ECO:0007669"/>
    <property type="project" value="UniProtKB-ARBA"/>
</dbReference>
<reference evidence="9" key="2">
    <citation type="journal article" date="2018" name="Nat. Plants">
        <title>Whole-genome landscape of Medicago truncatula symbiotic genes.</title>
        <authorList>
            <person name="Pecrix Y."/>
            <person name="Gamas P."/>
            <person name="Carrere S."/>
        </authorList>
    </citation>
    <scope>NUCLEOTIDE SEQUENCE</scope>
    <source>
        <tissue evidence="9">Leaves</tissue>
    </source>
</reference>
<accession>I3SDA3</accession>
<comment type="subcellular location">
    <subcellularLocation>
        <location evidence="1">Cell membrane</location>
        <topology evidence="1">Single-pass membrane protein</topology>
    </subcellularLocation>
</comment>
<organism evidence="8">
    <name type="scientific">Medicago truncatula</name>
    <name type="common">Barrel medic</name>
    <name type="synonym">Medicago tribuloides</name>
    <dbReference type="NCBI Taxonomy" id="3880"/>
    <lineage>
        <taxon>Eukaryota</taxon>
        <taxon>Viridiplantae</taxon>
        <taxon>Streptophyta</taxon>
        <taxon>Embryophyta</taxon>
        <taxon>Tracheophyta</taxon>
        <taxon>Spermatophyta</taxon>
        <taxon>Magnoliopsida</taxon>
        <taxon>eudicotyledons</taxon>
        <taxon>Gunneridae</taxon>
        <taxon>Pentapetalae</taxon>
        <taxon>rosids</taxon>
        <taxon>fabids</taxon>
        <taxon>Fabales</taxon>
        <taxon>Fabaceae</taxon>
        <taxon>Papilionoideae</taxon>
        <taxon>50 kb inversion clade</taxon>
        <taxon>NPAAA clade</taxon>
        <taxon>Hologalegina</taxon>
        <taxon>IRL clade</taxon>
        <taxon>Trifolieae</taxon>
        <taxon>Medicago</taxon>
    </lineage>
</organism>
<dbReference type="Pfam" id="PF08137">
    <property type="entry name" value="DVL"/>
    <property type="match status" value="1"/>
</dbReference>